<dbReference type="InterPro" id="IPR052772">
    <property type="entry name" value="Endo/PolyKinase_Domain-Protein"/>
</dbReference>
<name>A0A5C3FFI4_PSEA2</name>
<dbReference type="EMBL" id="OOIQ01000001">
    <property type="protein sequence ID" value="SPO43152.1"/>
    <property type="molecule type" value="Genomic_DNA"/>
</dbReference>
<dbReference type="CDD" id="cd14279">
    <property type="entry name" value="CUE"/>
    <property type="match status" value="1"/>
</dbReference>
<feature type="region of interest" description="Disordered" evidence="1">
    <location>
        <begin position="335"/>
        <end position="355"/>
    </location>
</feature>
<sequence>MSPDQIQAELSRLFCPPLDTTLVAAIAYEPNQTLQSAKEVCETLAAAAVPDTTPESSPQSESPASQPRSESPAPRAGVSSRRKAFGGKLTSSEDPPSNAANAANTTASSKAKSSAASPPPDAGIHDTHDPTDVAAVERLLNEWTLVDSASQDPLNLHLTDEEAGSDAEVGRPTSMQPRDAFDPLSFLQHAFPSRTPAFLRETLDDSHGDVQTAVDTLMTIELIEAEDALPAPTSASAPRSARGLDYEALAAGLGSHPDDPDAQLRGKKHRAARKRLQHEQRAARAAGKLTVNLTDLRHGTASSNTVLKKLAATPPSHASRTASPAPQLTDAQLAAQLAAEEEAAARDPDADRPVSDNQWLLTSSVLAQLSTLLDVPSTRVTSVYNASSFNLAVCFARLLGLEAEQYPSLASLDEAGGAPSGTAHQIAQGIAVIADVDAGAAAEALRATKGRQDAAIDLLQLHALVQQQVGCADPLDPMRRLQELGGAEVPKTAEAPTKGYAVDAAANSGKFAASFPTISQAAGNKATAGSGVYSSVVGRKAAGPTSGAAAALRSGSAIASVLPASSAIVVPADEFADDPVAAERGLAAHTTQYDPMRRMAEYRLVADEYRARRDEALRKAASAWKQRGGVRTGGKGGDGGRGGIAWHYADEARRLDAKARAWSLRASHALVADRRTASIGVVRPGVASIPQNAAQYSIDLHGVNVHEALSIVREHVTKWYASPRTGLNPAPFKIVTGVGRHSPHQIAVLRPAIAKMLDREGWRHDVDHQRGIITVRGAK</sequence>
<dbReference type="Gene3D" id="3.30.1370.110">
    <property type="match status" value="1"/>
</dbReference>
<dbReference type="PANTHER" id="PTHR46535">
    <property type="entry name" value="NEDD4-BINDING PROTEIN 2"/>
    <property type="match status" value="1"/>
</dbReference>
<dbReference type="SUPFAM" id="SSF160443">
    <property type="entry name" value="SMR domain-like"/>
    <property type="match status" value="1"/>
</dbReference>
<evidence type="ECO:0000256" key="1">
    <source>
        <dbReference type="SAM" id="MobiDB-lite"/>
    </source>
</evidence>
<evidence type="ECO:0000313" key="3">
    <source>
        <dbReference type="EMBL" id="SPO43152.1"/>
    </source>
</evidence>
<dbReference type="GO" id="GO:0004519">
    <property type="term" value="F:endonuclease activity"/>
    <property type="evidence" value="ECO:0007669"/>
    <property type="project" value="TreeGrafter"/>
</dbReference>
<proteinExistence type="predicted"/>
<dbReference type="PROSITE" id="PS50828">
    <property type="entry name" value="SMR"/>
    <property type="match status" value="1"/>
</dbReference>
<dbReference type="GO" id="GO:0005634">
    <property type="term" value="C:nucleus"/>
    <property type="evidence" value="ECO:0007669"/>
    <property type="project" value="TreeGrafter"/>
</dbReference>
<feature type="region of interest" description="Disordered" evidence="1">
    <location>
        <begin position="45"/>
        <end position="129"/>
    </location>
</feature>
<dbReference type="AlphaFoldDB" id="A0A5C3FFI4"/>
<dbReference type="SMART" id="SM00463">
    <property type="entry name" value="SMR"/>
    <property type="match status" value="1"/>
</dbReference>
<dbReference type="InterPro" id="IPR002625">
    <property type="entry name" value="Smr_dom"/>
</dbReference>
<keyword evidence="4" id="KW-1185">Reference proteome</keyword>
<evidence type="ECO:0000313" key="4">
    <source>
        <dbReference type="Proteomes" id="UP000325008"/>
    </source>
</evidence>
<feature type="domain" description="Smr" evidence="2">
    <location>
        <begin position="698"/>
        <end position="778"/>
    </location>
</feature>
<dbReference type="RefSeq" id="XP_014659894.1">
    <property type="nucleotide sequence ID" value="XM_014804408.1"/>
</dbReference>
<evidence type="ECO:0000259" key="2">
    <source>
        <dbReference type="PROSITE" id="PS50828"/>
    </source>
</evidence>
<gene>
    <name evidence="3" type="ORF">PSANT_00836</name>
</gene>
<protein>
    <recommendedName>
        <fullName evidence="2">Smr domain-containing protein</fullName>
    </recommendedName>
</protein>
<feature type="compositionally biased region" description="Basic and acidic residues" evidence="1">
    <location>
        <begin position="343"/>
        <end position="354"/>
    </location>
</feature>
<feature type="compositionally biased region" description="Low complexity" evidence="1">
    <location>
        <begin position="54"/>
        <end position="76"/>
    </location>
</feature>
<organism evidence="3 4">
    <name type="scientific">Pseudozyma antarctica</name>
    <name type="common">Yeast</name>
    <name type="synonym">Candida antarctica</name>
    <dbReference type="NCBI Taxonomy" id="84753"/>
    <lineage>
        <taxon>Eukaryota</taxon>
        <taxon>Fungi</taxon>
        <taxon>Dikarya</taxon>
        <taxon>Basidiomycota</taxon>
        <taxon>Ustilaginomycotina</taxon>
        <taxon>Ustilaginomycetes</taxon>
        <taxon>Ustilaginales</taxon>
        <taxon>Ustilaginaceae</taxon>
        <taxon>Moesziomyces</taxon>
    </lineage>
</organism>
<accession>A0A5C3FFI4</accession>
<dbReference type="OrthoDB" id="4080456at2759"/>
<comment type="caution">
    <text evidence="3">The sequence shown here is derived from an EMBL/GenBank/DDBJ whole genome shotgun (WGS) entry which is preliminary data.</text>
</comment>
<feature type="region of interest" description="Disordered" evidence="1">
    <location>
        <begin position="253"/>
        <end position="272"/>
    </location>
</feature>
<dbReference type="PANTHER" id="PTHR46535:SF1">
    <property type="entry name" value="NEDD4-BINDING PROTEIN 2"/>
    <property type="match status" value="1"/>
</dbReference>
<dbReference type="InterPro" id="IPR036063">
    <property type="entry name" value="Smr_dom_sf"/>
</dbReference>
<dbReference type="Proteomes" id="UP000325008">
    <property type="component" value="Unassembled WGS sequence"/>
</dbReference>
<feature type="compositionally biased region" description="Low complexity" evidence="1">
    <location>
        <begin position="92"/>
        <end position="116"/>
    </location>
</feature>
<reference evidence="3" key="1">
    <citation type="submission" date="2018-03" db="EMBL/GenBank/DDBJ databases">
        <authorList>
            <person name="Guldener U."/>
        </authorList>
    </citation>
    <scope>NUCLEOTIDE SEQUENCE [LARGE SCALE GENOMIC DNA]</scope>
    <source>
        <strain evidence="3">ATCC34888</strain>
    </source>
</reference>